<accession>A0A231QCY7</accession>
<evidence type="ECO:0000313" key="3">
    <source>
        <dbReference type="Proteomes" id="UP000215261"/>
    </source>
</evidence>
<gene>
    <name evidence="2" type="ORF">AYP69_05495</name>
</gene>
<dbReference type="Proteomes" id="UP000215261">
    <property type="component" value="Unassembled WGS sequence"/>
</dbReference>
<proteinExistence type="predicted"/>
<keyword evidence="1" id="KW-0175">Coiled coil</keyword>
<feature type="coiled-coil region" evidence="1">
    <location>
        <begin position="48"/>
        <end position="115"/>
    </location>
</feature>
<dbReference type="SUPFAM" id="SSF161270">
    <property type="entry name" value="PspA lactotransferrin-binding region"/>
    <property type="match status" value="1"/>
</dbReference>
<dbReference type="RefSeq" id="WP_089145018.1">
    <property type="nucleotide sequence ID" value="NZ_BLAS01000062.1"/>
</dbReference>
<sequence length="146" mass="15792">MKITKTIICCFLGFGLITFGTLGKKAVAADFLQTTTTNNDSENVAILQKRLQVKVKELTNKTEALKAMTAKATNEVDANSKADAKSKLAELQAEVTDLNQEVTSYQDQISQLNKQEQLSLKATSEQLGLVSQKAAVALDQSKVAVN</sequence>
<reference evidence="2 3" key="1">
    <citation type="submission" date="2016-03" db="EMBL/GenBank/DDBJ databases">
        <title>Sequencing of Lactobacillus Species from Commercial Turkeys.</title>
        <authorList>
            <person name="Johnson T.J."/>
            <person name="Youmans B.P."/>
            <person name="Case K.A."/>
        </authorList>
    </citation>
    <scope>NUCLEOTIDE SEQUENCE [LARGE SCALE GENOMIC DNA]</scope>
    <source>
        <strain evidence="2 3">UMNLA1</strain>
    </source>
</reference>
<name>A0A231QCY7_9LACO</name>
<dbReference type="AlphaFoldDB" id="A0A231QCY7"/>
<comment type="caution">
    <text evidence="2">The sequence shown here is derived from an EMBL/GenBank/DDBJ whole genome shotgun (WGS) entry which is preliminary data.</text>
</comment>
<evidence type="ECO:0000256" key="1">
    <source>
        <dbReference type="SAM" id="Coils"/>
    </source>
</evidence>
<dbReference type="EMBL" id="LUGO01000048">
    <property type="protein sequence ID" value="OXS40154.1"/>
    <property type="molecule type" value="Genomic_DNA"/>
</dbReference>
<organism evidence="2 3">
    <name type="scientific">Ligilactobacillus agilis</name>
    <dbReference type="NCBI Taxonomy" id="1601"/>
    <lineage>
        <taxon>Bacteria</taxon>
        <taxon>Bacillati</taxon>
        <taxon>Bacillota</taxon>
        <taxon>Bacilli</taxon>
        <taxon>Lactobacillales</taxon>
        <taxon>Lactobacillaceae</taxon>
        <taxon>Ligilactobacillus</taxon>
    </lineage>
</organism>
<evidence type="ECO:0000313" key="2">
    <source>
        <dbReference type="EMBL" id="OXS40154.1"/>
    </source>
</evidence>
<protein>
    <submittedName>
        <fullName evidence="2">Uncharacterized protein</fullName>
    </submittedName>
</protein>